<accession>A0ABR0AR55</accession>
<dbReference type="EMBL" id="JAOYFB010000038">
    <property type="protein sequence ID" value="KAK4027594.1"/>
    <property type="molecule type" value="Genomic_DNA"/>
</dbReference>
<protein>
    <submittedName>
        <fullName evidence="1">Uncharacterized protein</fullName>
    </submittedName>
</protein>
<sequence length="99" mass="11413">MATILSCVISTDAKDSGNKEEDFAHTQTAWQNLTENAYRNHNNSSPHLESNTDLRHHIQKRYTYATDNDVSVHKQLKHKLNCLGKKHYQAQALNFQLSF</sequence>
<organism evidence="1 2">
    <name type="scientific">Daphnia magna</name>
    <dbReference type="NCBI Taxonomy" id="35525"/>
    <lineage>
        <taxon>Eukaryota</taxon>
        <taxon>Metazoa</taxon>
        <taxon>Ecdysozoa</taxon>
        <taxon>Arthropoda</taxon>
        <taxon>Crustacea</taxon>
        <taxon>Branchiopoda</taxon>
        <taxon>Diplostraca</taxon>
        <taxon>Cladocera</taxon>
        <taxon>Anomopoda</taxon>
        <taxon>Daphniidae</taxon>
        <taxon>Daphnia</taxon>
    </lineage>
</organism>
<keyword evidence="2" id="KW-1185">Reference proteome</keyword>
<comment type="caution">
    <text evidence="1">The sequence shown here is derived from an EMBL/GenBank/DDBJ whole genome shotgun (WGS) entry which is preliminary data.</text>
</comment>
<name>A0ABR0AR55_9CRUS</name>
<reference evidence="1 2" key="1">
    <citation type="journal article" date="2023" name="Nucleic Acids Res.">
        <title>The hologenome of Daphnia magna reveals possible DNA methylation and microbiome-mediated evolution of the host genome.</title>
        <authorList>
            <person name="Chaturvedi A."/>
            <person name="Li X."/>
            <person name="Dhandapani V."/>
            <person name="Marshall H."/>
            <person name="Kissane S."/>
            <person name="Cuenca-Cambronero M."/>
            <person name="Asole G."/>
            <person name="Calvet F."/>
            <person name="Ruiz-Romero M."/>
            <person name="Marangio P."/>
            <person name="Guigo R."/>
            <person name="Rago D."/>
            <person name="Mirbahai L."/>
            <person name="Eastwood N."/>
            <person name="Colbourne J.K."/>
            <person name="Zhou J."/>
            <person name="Mallon E."/>
            <person name="Orsini L."/>
        </authorList>
    </citation>
    <scope>NUCLEOTIDE SEQUENCE [LARGE SCALE GENOMIC DNA]</scope>
    <source>
        <strain evidence="1">LRV0_1</strain>
    </source>
</reference>
<evidence type="ECO:0000313" key="2">
    <source>
        <dbReference type="Proteomes" id="UP001234178"/>
    </source>
</evidence>
<gene>
    <name evidence="1" type="ORF">OUZ56_016636</name>
</gene>
<proteinExistence type="predicted"/>
<evidence type="ECO:0000313" key="1">
    <source>
        <dbReference type="EMBL" id="KAK4027594.1"/>
    </source>
</evidence>
<dbReference type="Proteomes" id="UP001234178">
    <property type="component" value="Unassembled WGS sequence"/>
</dbReference>